<protein>
    <recommendedName>
        <fullName evidence="2">PF03932 family protein CutC</fullName>
    </recommendedName>
</protein>
<organism evidence="3 4">
    <name type="scientific">Kandleria vitulina DSM 20405</name>
    <dbReference type="NCBI Taxonomy" id="1410657"/>
    <lineage>
        <taxon>Bacteria</taxon>
        <taxon>Bacillati</taxon>
        <taxon>Bacillota</taxon>
        <taxon>Erysipelotrichia</taxon>
        <taxon>Erysipelotrichales</taxon>
        <taxon>Coprobacillaceae</taxon>
        <taxon>Kandleria</taxon>
    </lineage>
</organism>
<keyword evidence="4" id="KW-1185">Reference proteome</keyword>
<gene>
    <name evidence="2" type="primary">cutC</name>
    <name evidence="3" type="ORF">IV49_GL000041</name>
</gene>
<dbReference type="Pfam" id="PF03932">
    <property type="entry name" value="CutC"/>
    <property type="match status" value="1"/>
</dbReference>
<comment type="similarity">
    <text evidence="1 2">Belongs to the CutC family.</text>
</comment>
<comment type="caution">
    <text evidence="3">The sequence shown here is derived from an EMBL/GenBank/DDBJ whole genome shotgun (WGS) entry which is preliminary data.</text>
</comment>
<dbReference type="InterPro" id="IPR036822">
    <property type="entry name" value="CutC-like_dom_sf"/>
</dbReference>
<evidence type="ECO:0000256" key="2">
    <source>
        <dbReference type="HAMAP-Rule" id="MF_00795"/>
    </source>
</evidence>
<dbReference type="Proteomes" id="UP000051841">
    <property type="component" value="Unassembled WGS sequence"/>
</dbReference>
<accession>A0A0R2HEE5</accession>
<dbReference type="RefSeq" id="WP_029071521.1">
    <property type="nucleotide sequence ID" value="NZ_JQBL01000001.1"/>
</dbReference>
<comment type="caution">
    <text evidence="2">Once thought to be involved in copper homeostasis, experiments in E.coli have shown this is not the case.</text>
</comment>
<dbReference type="GO" id="GO:0005507">
    <property type="term" value="F:copper ion binding"/>
    <property type="evidence" value="ECO:0007669"/>
    <property type="project" value="TreeGrafter"/>
</dbReference>
<dbReference type="AlphaFoldDB" id="A0A0R2HEE5"/>
<evidence type="ECO:0000313" key="4">
    <source>
        <dbReference type="Proteomes" id="UP000051841"/>
    </source>
</evidence>
<reference evidence="3 4" key="1">
    <citation type="journal article" date="2015" name="Genome Announc.">
        <title>Expanding the biotechnology potential of lactobacilli through comparative genomics of 213 strains and associated genera.</title>
        <authorList>
            <person name="Sun Z."/>
            <person name="Harris H.M."/>
            <person name="McCann A."/>
            <person name="Guo C."/>
            <person name="Argimon S."/>
            <person name="Zhang W."/>
            <person name="Yang X."/>
            <person name="Jeffery I.B."/>
            <person name="Cooney J.C."/>
            <person name="Kagawa T.F."/>
            <person name="Liu W."/>
            <person name="Song Y."/>
            <person name="Salvetti E."/>
            <person name="Wrobel A."/>
            <person name="Rasinkangas P."/>
            <person name="Parkhill J."/>
            <person name="Rea M.C."/>
            <person name="O'Sullivan O."/>
            <person name="Ritari J."/>
            <person name="Douillard F.P."/>
            <person name="Paul Ross R."/>
            <person name="Yang R."/>
            <person name="Briner A.E."/>
            <person name="Felis G.E."/>
            <person name="de Vos W.M."/>
            <person name="Barrangou R."/>
            <person name="Klaenhammer T.R."/>
            <person name="Caufield P.W."/>
            <person name="Cui Y."/>
            <person name="Zhang H."/>
            <person name="O'Toole P.W."/>
        </authorList>
    </citation>
    <scope>NUCLEOTIDE SEQUENCE [LARGE SCALE GENOMIC DNA]</scope>
    <source>
        <strain evidence="3 4">DSM 20405</strain>
    </source>
</reference>
<name>A0A0R2HEE5_9FIRM</name>
<proteinExistence type="inferred from homology"/>
<comment type="subcellular location">
    <subcellularLocation>
        <location evidence="2">Cytoplasm</location>
    </subcellularLocation>
</comment>
<dbReference type="EMBL" id="JQBL01000001">
    <property type="protein sequence ID" value="KRN51424.1"/>
    <property type="molecule type" value="Genomic_DNA"/>
</dbReference>
<dbReference type="HAMAP" id="MF_00795">
    <property type="entry name" value="CutC"/>
    <property type="match status" value="1"/>
</dbReference>
<evidence type="ECO:0000256" key="1">
    <source>
        <dbReference type="ARBA" id="ARBA00007768"/>
    </source>
</evidence>
<sequence>MRQLEVCCGGYADAIRAWKAGAKRIELCSSLFLGGITPSVGALTLIKKKTDLEVICIVRPRGAGFIYDDLEFEQMMHAAQCLLEAGADGISFGFLDEDFSLDNTRIQQMTILIHSYGKEAIFHRAFDVLRNPLHNAKLLISHGVDGILTSGCFPTAQEGISIIKEMQEQYGDKIKITAAAGVNVRNAEEILKKTGVPAIHSTCKSWKGDPTTSSSQMSFAYTRNDAYEYVDEHKVKALLKIVENCDNE</sequence>
<dbReference type="GO" id="GO:0005737">
    <property type="term" value="C:cytoplasm"/>
    <property type="evidence" value="ECO:0007669"/>
    <property type="project" value="UniProtKB-SubCell"/>
</dbReference>
<dbReference type="Gene3D" id="3.20.20.380">
    <property type="entry name" value="Copper homeostasis (CutC) domain"/>
    <property type="match status" value="1"/>
</dbReference>
<dbReference type="PATRIC" id="fig|1410657.5.peg.43"/>
<dbReference type="InterPro" id="IPR005627">
    <property type="entry name" value="CutC-like"/>
</dbReference>
<dbReference type="PANTHER" id="PTHR12598">
    <property type="entry name" value="COPPER HOMEOSTASIS PROTEIN CUTC"/>
    <property type="match status" value="1"/>
</dbReference>
<dbReference type="PANTHER" id="PTHR12598:SF0">
    <property type="entry name" value="COPPER HOMEOSTASIS PROTEIN CUTC HOMOLOG"/>
    <property type="match status" value="1"/>
</dbReference>
<dbReference type="SUPFAM" id="SSF110395">
    <property type="entry name" value="CutC-like"/>
    <property type="match status" value="1"/>
</dbReference>
<keyword evidence="2" id="KW-0963">Cytoplasm</keyword>
<evidence type="ECO:0000313" key="3">
    <source>
        <dbReference type="EMBL" id="KRN51424.1"/>
    </source>
</evidence>